<dbReference type="SUPFAM" id="SSF82199">
    <property type="entry name" value="SET domain"/>
    <property type="match status" value="1"/>
</dbReference>
<dbReference type="InterPro" id="IPR053185">
    <property type="entry name" value="SET_domain_protein"/>
</dbReference>
<dbReference type="PANTHER" id="PTHR47332:SF4">
    <property type="entry name" value="SET DOMAIN-CONTAINING PROTEIN 5"/>
    <property type="match status" value="1"/>
</dbReference>
<dbReference type="PANTHER" id="PTHR47332">
    <property type="entry name" value="SET DOMAIN-CONTAINING PROTEIN 5"/>
    <property type="match status" value="1"/>
</dbReference>
<evidence type="ECO:0000313" key="2">
    <source>
        <dbReference type="EMBL" id="EMR71853.1"/>
    </source>
</evidence>
<dbReference type="Proteomes" id="UP000012174">
    <property type="component" value="Unassembled WGS sequence"/>
</dbReference>
<dbReference type="AlphaFoldDB" id="M7T4N5"/>
<dbReference type="EMBL" id="KB705565">
    <property type="protein sequence ID" value="EMR71853.1"/>
    <property type="molecule type" value="Genomic_DNA"/>
</dbReference>
<proteinExistence type="predicted"/>
<dbReference type="OrthoDB" id="265717at2759"/>
<accession>M7T4N5</accession>
<evidence type="ECO:0000259" key="1">
    <source>
        <dbReference type="PROSITE" id="PS50280"/>
    </source>
</evidence>
<dbReference type="PROSITE" id="PS50280">
    <property type="entry name" value="SET"/>
    <property type="match status" value="1"/>
</dbReference>
<dbReference type="InterPro" id="IPR001214">
    <property type="entry name" value="SET_dom"/>
</dbReference>
<dbReference type="SMART" id="SM00317">
    <property type="entry name" value="SET"/>
    <property type="match status" value="1"/>
</dbReference>
<name>M7T4N5_EUTLA</name>
<dbReference type="OMA" id="WSINRSW"/>
<dbReference type="STRING" id="1287681.M7T4N5"/>
<protein>
    <submittedName>
        <fullName evidence="2">Putative set domain-containing protein</fullName>
    </submittedName>
</protein>
<feature type="domain" description="SET" evidence="1">
    <location>
        <begin position="32"/>
        <end position="182"/>
    </location>
</feature>
<dbReference type="HOGENOM" id="CLU_1636260_0_0_1"/>
<keyword evidence="3" id="KW-1185">Reference proteome</keyword>
<organism evidence="2 3">
    <name type="scientific">Eutypa lata (strain UCR-EL1)</name>
    <name type="common">Grapevine dieback disease fungus</name>
    <name type="synonym">Eutypa armeniacae</name>
    <dbReference type="NCBI Taxonomy" id="1287681"/>
    <lineage>
        <taxon>Eukaryota</taxon>
        <taxon>Fungi</taxon>
        <taxon>Dikarya</taxon>
        <taxon>Ascomycota</taxon>
        <taxon>Pezizomycotina</taxon>
        <taxon>Sordariomycetes</taxon>
        <taxon>Xylariomycetidae</taxon>
        <taxon>Xylariales</taxon>
        <taxon>Diatrypaceae</taxon>
        <taxon>Eutypa</taxon>
    </lineage>
</organism>
<evidence type="ECO:0000313" key="3">
    <source>
        <dbReference type="Proteomes" id="UP000012174"/>
    </source>
</evidence>
<reference evidence="3" key="1">
    <citation type="journal article" date="2013" name="Genome Announc.">
        <title>Draft genome sequence of the grapevine dieback fungus Eutypa lata UCR-EL1.</title>
        <authorList>
            <person name="Blanco-Ulate B."/>
            <person name="Rolshausen P.E."/>
            <person name="Cantu D."/>
        </authorList>
    </citation>
    <scope>NUCLEOTIDE SEQUENCE [LARGE SCALE GENOMIC DNA]</scope>
    <source>
        <strain evidence="3">UCR-EL1</strain>
    </source>
</reference>
<dbReference type="InterPro" id="IPR046341">
    <property type="entry name" value="SET_dom_sf"/>
</dbReference>
<sequence>MRAVYWSINRSWEAYIEGSVGPSDFMRTPFGAAYQIVTIEGKGRGIIASRDIAAGEVVLRETPVLVAPIDSSNFLLFLLLPQKAIEAVPLLHNAHPQERPFSLRQDIPLHRLLDIFSGIMSTNSFGVTATNCQIGILLLTGSLFNHSDTPNVARTWDAEKEQEIFVSLRDIKKGEELVHDYVPGVQGRTRREKLKQYGI</sequence>
<dbReference type="eggNOG" id="KOG2084">
    <property type="taxonomic scope" value="Eukaryota"/>
</dbReference>
<gene>
    <name evidence="2" type="ORF">UCREL1_1092</name>
</gene>
<dbReference type="CDD" id="cd20071">
    <property type="entry name" value="SET_SMYD"/>
    <property type="match status" value="1"/>
</dbReference>
<dbReference type="Pfam" id="PF00856">
    <property type="entry name" value="SET"/>
    <property type="match status" value="1"/>
</dbReference>
<dbReference type="Gene3D" id="2.170.270.10">
    <property type="entry name" value="SET domain"/>
    <property type="match status" value="1"/>
</dbReference>
<dbReference type="KEGG" id="ela:UCREL1_1092"/>